<organism evidence="1">
    <name type="scientific">marine sediment metagenome</name>
    <dbReference type="NCBI Taxonomy" id="412755"/>
    <lineage>
        <taxon>unclassified sequences</taxon>
        <taxon>metagenomes</taxon>
        <taxon>ecological metagenomes</taxon>
    </lineage>
</organism>
<name>X1CVH5_9ZZZZ</name>
<dbReference type="EMBL" id="BART01029884">
    <property type="protein sequence ID" value="GAH11837.1"/>
    <property type="molecule type" value="Genomic_DNA"/>
</dbReference>
<comment type="caution">
    <text evidence="1">The sequence shown here is derived from an EMBL/GenBank/DDBJ whole genome shotgun (WGS) entry which is preliminary data.</text>
</comment>
<proteinExistence type="predicted"/>
<accession>X1CVH5</accession>
<dbReference type="AlphaFoldDB" id="X1CVH5"/>
<sequence>MFNKQNLEKIFEGKEFGYGKDFLYLYAVSNNMEYETEEETVDVKILDGIVEITVWTTDDENHLSTGETESIDYVPFENIHRISFGKDY</sequence>
<protein>
    <submittedName>
        <fullName evidence="1">Uncharacterized protein</fullName>
    </submittedName>
</protein>
<reference evidence="1" key="1">
    <citation type="journal article" date="2014" name="Front. Microbiol.">
        <title>High frequency of phylogenetically diverse reductive dehalogenase-homologous genes in deep subseafloor sedimentary metagenomes.</title>
        <authorList>
            <person name="Kawai M."/>
            <person name="Futagami T."/>
            <person name="Toyoda A."/>
            <person name="Takaki Y."/>
            <person name="Nishi S."/>
            <person name="Hori S."/>
            <person name="Arai W."/>
            <person name="Tsubouchi T."/>
            <person name="Morono Y."/>
            <person name="Uchiyama I."/>
            <person name="Ito T."/>
            <person name="Fujiyama A."/>
            <person name="Inagaki F."/>
            <person name="Takami H."/>
        </authorList>
    </citation>
    <scope>NUCLEOTIDE SEQUENCE</scope>
    <source>
        <strain evidence="1">Expedition CK06-06</strain>
    </source>
</reference>
<gene>
    <name evidence="1" type="ORF">S01H4_52327</name>
</gene>
<evidence type="ECO:0000313" key="1">
    <source>
        <dbReference type="EMBL" id="GAH11837.1"/>
    </source>
</evidence>